<dbReference type="EMBL" id="CP022601">
    <property type="protein sequence ID" value="AXJ14193.1"/>
    <property type="molecule type" value="Genomic_DNA"/>
</dbReference>
<dbReference type="Proteomes" id="UP000255411">
    <property type="component" value="Chromosome"/>
</dbReference>
<gene>
    <name evidence="2" type="ORF">Sp14A_23110</name>
</gene>
<feature type="transmembrane region" description="Helical" evidence="1">
    <location>
        <begin position="12"/>
        <end position="37"/>
    </location>
</feature>
<keyword evidence="1" id="KW-0472">Membrane</keyword>
<proteinExistence type="predicted"/>
<accession>A0A345VN91</accession>
<evidence type="ECO:0000256" key="1">
    <source>
        <dbReference type="SAM" id="Phobius"/>
    </source>
</evidence>
<sequence length="80" mass="9312">MTFIFKIWEALLHGFVVAILLMLVFYPVCFLEITLASKTDRKVTLPASIALVCFCLVVIPKRIRIISMEERRQIKKKDRS</sequence>
<evidence type="ECO:0000313" key="3">
    <source>
        <dbReference type="Proteomes" id="UP000255411"/>
    </source>
</evidence>
<organism evidence="2 3">
    <name type="scientific">Streptococcus pluranimalium</name>
    <dbReference type="NCBI Taxonomy" id="82348"/>
    <lineage>
        <taxon>Bacteria</taxon>
        <taxon>Bacillati</taxon>
        <taxon>Bacillota</taxon>
        <taxon>Bacilli</taxon>
        <taxon>Lactobacillales</taxon>
        <taxon>Streptococcaceae</taxon>
        <taxon>Streptococcus</taxon>
    </lineage>
</organism>
<feature type="transmembrane region" description="Helical" evidence="1">
    <location>
        <begin position="43"/>
        <end position="63"/>
    </location>
</feature>
<keyword evidence="1" id="KW-1133">Transmembrane helix</keyword>
<dbReference type="RefSeq" id="WP_115131092.1">
    <property type="nucleotide sequence ID" value="NZ_CP022601.1"/>
</dbReference>
<reference evidence="2 3" key="1">
    <citation type="submission" date="2017-07" db="EMBL/GenBank/DDBJ databases">
        <title>Streptococcus pluranimalium as cause of bovine abortion.</title>
        <authorList>
            <person name="Rodriguez Campos S."/>
            <person name="Gobeli Brawand S."/>
            <person name="Brodard I."/>
            <person name="Rychener L."/>
            <person name="Perreten V."/>
        </authorList>
    </citation>
    <scope>NUCLEOTIDE SEQUENCE [LARGE SCALE GENOMIC DNA]</scope>
    <source>
        <strain evidence="2 3">14A0014</strain>
    </source>
</reference>
<dbReference type="AlphaFoldDB" id="A0A345VN91"/>
<name>A0A345VN91_9STRE</name>
<protein>
    <submittedName>
        <fullName evidence="2">Uncharacterized protein</fullName>
    </submittedName>
</protein>
<keyword evidence="1" id="KW-0812">Transmembrane</keyword>
<evidence type="ECO:0000313" key="2">
    <source>
        <dbReference type="EMBL" id="AXJ14193.1"/>
    </source>
</evidence>